<dbReference type="GO" id="GO:0006526">
    <property type="term" value="P:L-arginine biosynthetic process"/>
    <property type="evidence" value="ECO:0007669"/>
    <property type="project" value="UniProtKB-UniRule"/>
</dbReference>
<comment type="subcellular location">
    <subcellularLocation>
        <location evidence="7">Cytoplasm</location>
    </subcellularLocation>
</comment>
<protein>
    <recommendedName>
        <fullName evidence="7">N-acetyl-gamma-glutamyl-phosphate reductase</fullName>
        <shortName evidence="7">AGPR</shortName>
        <ecNumber evidence="7">1.2.1.38</ecNumber>
    </recommendedName>
    <alternativeName>
        <fullName evidence="7">N-acetyl-glutamate semialdehyde dehydrogenase</fullName>
        <shortName evidence="7">NAGSA dehydrogenase</shortName>
    </alternativeName>
</protein>
<keyword evidence="2 7" id="KW-0055">Arginine biosynthesis</keyword>
<dbReference type="InterPro" id="IPR000534">
    <property type="entry name" value="Semialdehyde_DH_NAD-bd"/>
</dbReference>
<keyword evidence="5 7" id="KW-0560">Oxidoreductase</keyword>
<evidence type="ECO:0000313" key="11">
    <source>
        <dbReference type="Proteomes" id="UP001250538"/>
    </source>
</evidence>
<evidence type="ECO:0000256" key="1">
    <source>
        <dbReference type="ARBA" id="ARBA00004862"/>
    </source>
</evidence>
<keyword evidence="11" id="KW-1185">Reference proteome</keyword>
<dbReference type="Proteomes" id="UP001250538">
    <property type="component" value="Unassembled WGS sequence"/>
</dbReference>
<evidence type="ECO:0000256" key="6">
    <source>
        <dbReference type="ARBA" id="ARBA00050557"/>
    </source>
</evidence>
<dbReference type="InterPro" id="IPR036291">
    <property type="entry name" value="NAD(P)-bd_dom_sf"/>
</dbReference>
<dbReference type="HAMAP" id="MF_00150">
    <property type="entry name" value="ArgC_type1"/>
    <property type="match status" value="1"/>
</dbReference>
<comment type="pathway">
    <text evidence="1 7">Amino-acid biosynthesis; L-arginine biosynthesis; N(2)-acetyl-L-ornithine from L-glutamate: step 3/4.</text>
</comment>
<evidence type="ECO:0000256" key="5">
    <source>
        <dbReference type="ARBA" id="ARBA00023002"/>
    </source>
</evidence>
<evidence type="ECO:0000256" key="2">
    <source>
        <dbReference type="ARBA" id="ARBA00022571"/>
    </source>
</evidence>
<organism evidence="10 11">
    <name type="scientific">Paenibacillus suaedae</name>
    <dbReference type="NCBI Taxonomy" id="3077233"/>
    <lineage>
        <taxon>Bacteria</taxon>
        <taxon>Bacillati</taxon>
        <taxon>Bacillota</taxon>
        <taxon>Bacilli</taxon>
        <taxon>Bacillales</taxon>
        <taxon>Paenibacillaceae</taxon>
        <taxon>Paenibacillus</taxon>
    </lineage>
</organism>
<keyword evidence="3 7" id="KW-0028">Amino-acid biosynthesis</keyword>
<keyword evidence="7" id="KW-0963">Cytoplasm</keyword>
<dbReference type="PANTHER" id="PTHR32338:SF10">
    <property type="entry name" value="N-ACETYL-GAMMA-GLUTAMYL-PHOSPHATE REDUCTASE, CHLOROPLASTIC-RELATED"/>
    <property type="match status" value="1"/>
</dbReference>
<dbReference type="InterPro" id="IPR050085">
    <property type="entry name" value="AGPR"/>
</dbReference>
<dbReference type="Pfam" id="PF22698">
    <property type="entry name" value="Semialdhyde_dhC_1"/>
    <property type="match status" value="1"/>
</dbReference>
<gene>
    <name evidence="7 10" type="primary">argC</name>
    <name evidence="10" type="ORF">RQP50_26580</name>
</gene>
<dbReference type="AlphaFoldDB" id="A0AAJ2K1B5"/>
<name>A0AAJ2K1B5_9BACL</name>
<dbReference type="FunFam" id="3.30.360.10:FF:000014">
    <property type="entry name" value="N-acetyl-gamma-glutamyl-phosphate reductase"/>
    <property type="match status" value="1"/>
</dbReference>
<dbReference type="SUPFAM" id="SSF51735">
    <property type="entry name" value="NAD(P)-binding Rossmann-fold domains"/>
    <property type="match status" value="1"/>
</dbReference>
<comment type="catalytic activity">
    <reaction evidence="6 7">
        <text>N-acetyl-L-glutamate 5-semialdehyde + phosphate + NADP(+) = N-acetyl-L-glutamyl 5-phosphate + NADPH + H(+)</text>
        <dbReference type="Rhea" id="RHEA:21588"/>
        <dbReference type="ChEBI" id="CHEBI:15378"/>
        <dbReference type="ChEBI" id="CHEBI:29123"/>
        <dbReference type="ChEBI" id="CHEBI:43474"/>
        <dbReference type="ChEBI" id="CHEBI:57783"/>
        <dbReference type="ChEBI" id="CHEBI:57936"/>
        <dbReference type="ChEBI" id="CHEBI:58349"/>
        <dbReference type="EC" id="1.2.1.38"/>
    </reaction>
</comment>
<dbReference type="InterPro" id="IPR000706">
    <property type="entry name" value="AGPR_type-1"/>
</dbReference>
<dbReference type="GO" id="GO:0070401">
    <property type="term" value="F:NADP+ binding"/>
    <property type="evidence" value="ECO:0007669"/>
    <property type="project" value="InterPro"/>
</dbReference>
<dbReference type="CDD" id="cd23934">
    <property type="entry name" value="AGPR_1_C"/>
    <property type="match status" value="1"/>
</dbReference>
<dbReference type="Gene3D" id="3.40.50.720">
    <property type="entry name" value="NAD(P)-binding Rossmann-like Domain"/>
    <property type="match status" value="1"/>
</dbReference>
<sequence>MNQEKHVRVAIVGSTGYGGVELIRLLLNHPNVTITSVISASSAGAPIADGYPHLHEVMCDTLDGVDVEEMRRKADVVFTATPSGVSGQLVPKLLEAGLAVIDLSGDFRIKDGELYTTWYKHAAPPEEWLAEAKYGLCELYPERGYAEGRKFISNPGCYPTATLLGLIPALQAGWIQPDSLIIDAKSGVSGAGRGVNLGVHYAEINENFKAYKVNKHQHIPEIEQVLSEVAQQPVTVTFTTHLAPMTRGIMCTMYATLAGTYIEEDFISLYQEYYAGRRFVRIRPQGQWPATKEVFGSNFCDIGFAVDRRTKRVTIISVIDNVVKGAAGQAIQNLNHMMGWGEATGLMLTPVYP</sequence>
<dbReference type="SMART" id="SM00859">
    <property type="entry name" value="Semialdhyde_dh"/>
    <property type="match status" value="1"/>
</dbReference>
<dbReference type="PANTHER" id="PTHR32338">
    <property type="entry name" value="N-ACETYL-GAMMA-GLUTAMYL-PHOSPHATE REDUCTASE, CHLOROPLASTIC-RELATED-RELATED"/>
    <property type="match status" value="1"/>
</dbReference>
<feature type="active site" evidence="7 8">
    <location>
        <position position="157"/>
    </location>
</feature>
<dbReference type="NCBIfam" id="TIGR01850">
    <property type="entry name" value="argC"/>
    <property type="match status" value="1"/>
</dbReference>
<dbReference type="InterPro" id="IPR023013">
    <property type="entry name" value="AGPR_AS"/>
</dbReference>
<reference evidence="11" key="1">
    <citation type="submission" date="2023-09" db="EMBL/GenBank/DDBJ databases">
        <title>Paenibacillus sp. chi10 Genome sequencing and assembly.</title>
        <authorList>
            <person name="Kim I."/>
        </authorList>
    </citation>
    <scope>NUCLEOTIDE SEQUENCE [LARGE SCALE GENOMIC DNA]</scope>
    <source>
        <strain evidence="11">chi10</strain>
    </source>
</reference>
<comment type="similarity">
    <text evidence="7">Belongs to the NAGSA dehydrogenase family. Type 1 subfamily.</text>
</comment>
<dbReference type="CDD" id="cd17895">
    <property type="entry name" value="AGPR_1_N"/>
    <property type="match status" value="1"/>
</dbReference>
<evidence type="ECO:0000256" key="7">
    <source>
        <dbReference type="HAMAP-Rule" id="MF_00150"/>
    </source>
</evidence>
<comment type="caution">
    <text evidence="10">The sequence shown here is derived from an EMBL/GenBank/DDBJ whole genome shotgun (WGS) entry which is preliminary data.</text>
</comment>
<comment type="function">
    <text evidence="7">Catalyzes the NADPH-dependent reduction of N-acetyl-5-glutamyl phosphate to yield N-acetyl-L-glutamate 5-semialdehyde.</text>
</comment>
<dbReference type="GO" id="GO:0003942">
    <property type="term" value="F:N-acetyl-gamma-glutamyl-phosphate reductase activity"/>
    <property type="evidence" value="ECO:0007669"/>
    <property type="project" value="UniProtKB-UniRule"/>
</dbReference>
<dbReference type="Gene3D" id="3.30.360.10">
    <property type="entry name" value="Dihydrodipicolinate Reductase, domain 2"/>
    <property type="match status" value="1"/>
</dbReference>
<evidence type="ECO:0000313" key="10">
    <source>
        <dbReference type="EMBL" id="MDT8979806.1"/>
    </source>
</evidence>
<dbReference type="GO" id="GO:0051287">
    <property type="term" value="F:NAD binding"/>
    <property type="evidence" value="ECO:0007669"/>
    <property type="project" value="InterPro"/>
</dbReference>
<dbReference type="RefSeq" id="WP_174807486.1">
    <property type="nucleotide sequence ID" value="NZ_JAVYAA010000009.1"/>
</dbReference>
<feature type="domain" description="Semialdehyde dehydrogenase NAD-binding" evidence="9">
    <location>
        <begin position="8"/>
        <end position="147"/>
    </location>
</feature>
<evidence type="ECO:0000256" key="8">
    <source>
        <dbReference type="PROSITE-ProRule" id="PRU10010"/>
    </source>
</evidence>
<dbReference type="EC" id="1.2.1.38" evidence="7"/>
<dbReference type="PROSITE" id="PS01224">
    <property type="entry name" value="ARGC"/>
    <property type="match status" value="1"/>
</dbReference>
<dbReference type="Pfam" id="PF01118">
    <property type="entry name" value="Semialdhyde_dh"/>
    <property type="match status" value="1"/>
</dbReference>
<evidence type="ECO:0000256" key="4">
    <source>
        <dbReference type="ARBA" id="ARBA00022857"/>
    </source>
</evidence>
<evidence type="ECO:0000256" key="3">
    <source>
        <dbReference type="ARBA" id="ARBA00022605"/>
    </source>
</evidence>
<dbReference type="GO" id="GO:0005737">
    <property type="term" value="C:cytoplasm"/>
    <property type="evidence" value="ECO:0007669"/>
    <property type="project" value="UniProtKB-SubCell"/>
</dbReference>
<keyword evidence="4 7" id="KW-0521">NADP</keyword>
<dbReference type="InterPro" id="IPR058924">
    <property type="entry name" value="AGPR_dimerisation_dom"/>
</dbReference>
<evidence type="ECO:0000259" key="9">
    <source>
        <dbReference type="SMART" id="SM00859"/>
    </source>
</evidence>
<dbReference type="EMBL" id="JAVYAA010000009">
    <property type="protein sequence ID" value="MDT8979806.1"/>
    <property type="molecule type" value="Genomic_DNA"/>
</dbReference>
<proteinExistence type="inferred from homology"/>
<dbReference type="SUPFAM" id="SSF55347">
    <property type="entry name" value="Glyceraldehyde-3-phosphate dehydrogenase-like, C-terminal domain"/>
    <property type="match status" value="1"/>
</dbReference>
<accession>A0AAJ2K1B5</accession>